<evidence type="ECO:0000313" key="1">
    <source>
        <dbReference type="EMBL" id="CCM06298.1"/>
    </source>
</evidence>
<dbReference type="EMBL" id="HE797275">
    <property type="protein sequence ID" value="CCM06298.1"/>
    <property type="molecule type" value="Genomic_DNA"/>
</dbReference>
<dbReference type="HOGENOM" id="CLU_1482021_0_0_1"/>
<dbReference type="SUPFAM" id="SSF56112">
    <property type="entry name" value="Protein kinase-like (PK-like)"/>
    <property type="match status" value="1"/>
</dbReference>
<evidence type="ECO:0008006" key="3">
    <source>
        <dbReference type="Google" id="ProtNLM"/>
    </source>
</evidence>
<sequence>MLGRFPDPWWNLWRERQVWFDETGVPKPEADQRREGVLLPAVKSSLRHRLRAIGEQDDSGADGGRMFEKSGLRLQDAEVELFADLLEKMMKYRPEDRISIHEVVQHPQPLTENLKYVLLLANIVADSRYNLMENFVDKMAGVSRTTSPLPARNATFELVVYASTLSVLAGSQSYGGKVPMSS</sequence>
<dbReference type="GeneID" id="24101198"/>
<organism evidence="1 2">
    <name type="scientific">Fibroporia radiculosa</name>
    <dbReference type="NCBI Taxonomy" id="599839"/>
    <lineage>
        <taxon>Eukaryota</taxon>
        <taxon>Fungi</taxon>
        <taxon>Dikarya</taxon>
        <taxon>Basidiomycota</taxon>
        <taxon>Agaricomycotina</taxon>
        <taxon>Agaricomycetes</taxon>
        <taxon>Polyporales</taxon>
        <taxon>Fibroporiaceae</taxon>
        <taxon>Fibroporia</taxon>
    </lineage>
</organism>
<dbReference type="STRING" id="599839.J4GHP1"/>
<dbReference type="AlphaFoldDB" id="J4GHP1"/>
<dbReference type="Proteomes" id="UP000006352">
    <property type="component" value="Unassembled WGS sequence"/>
</dbReference>
<dbReference type="OrthoDB" id="5979581at2759"/>
<protein>
    <recommendedName>
        <fullName evidence="3">Protein kinase domain-containing protein</fullName>
    </recommendedName>
</protein>
<accession>J4GHP1</accession>
<dbReference type="InParanoid" id="J4GHP1"/>
<gene>
    <name evidence="1" type="ORF">FIBRA_08549</name>
</gene>
<keyword evidence="2" id="KW-1185">Reference proteome</keyword>
<dbReference type="RefSeq" id="XP_012185581.1">
    <property type="nucleotide sequence ID" value="XM_012330191.1"/>
</dbReference>
<proteinExistence type="predicted"/>
<reference evidence="1 2" key="1">
    <citation type="journal article" date="2012" name="Appl. Environ. Microbiol.">
        <title>Short-read sequencing for genomic analysis of the brown rot fungus Fibroporia radiculosa.</title>
        <authorList>
            <person name="Tang J.D."/>
            <person name="Perkins A.D."/>
            <person name="Sonstegard T.S."/>
            <person name="Schroeder S.G."/>
            <person name="Burgess S.C."/>
            <person name="Diehl S.V."/>
        </authorList>
    </citation>
    <scope>NUCLEOTIDE SEQUENCE [LARGE SCALE GENOMIC DNA]</scope>
    <source>
        <strain evidence="1 2">TFFH 294</strain>
    </source>
</reference>
<name>J4GHP1_9APHY</name>
<evidence type="ECO:0000313" key="2">
    <source>
        <dbReference type="Proteomes" id="UP000006352"/>
    </source>
</evidence>
<dbReference type="Gene3D" id="1.10.510.10">
    <property type="entry name" value="Transferase(Phosphotransferase) domain 1"/>
    <property type="match status" value="1"/>
</dbReference>
<dbReference type="InterPro" id="IPR011009">
    <property type="entry name" value="Kinase-like_dom_sf"/>
</dbReference>